<evidence type="ECO:0000256" key="2">
    <source>
        <dbReference type="SAM" id="Phobius"/>
    </source>
</evidence>
<organism evidence="3">
    <name type="scientific">Phaffia rhodozyma</name>
    <name type="common">Yeast</name>
    <name type="synonym">Xanthophyllomyces dendrorhous</name>
    <dbReference type="NCBI Taxonomy" id="264483"/>
    <lineage>
        <taxon>Eukaryota</taxon>
        <taxon>Fungi</taxon>
        <taxon>Dikarya</taxon>
        <taxon>Basidiomycota</taxon>
        <taxon>Agaricomycotina</taxon>
        <taxon>Tremellomycetes</taxon>
        <taxon>Cystofilobasidiales</taxon>
        <taxon>Mrakiaceae</taxon>
        <taxon>Phaffia</taxon>
    </lineage>
</organism>
<protein>
    <submittedName>
        <fullName evidence="3">Uncharacterized protein</fullName>
    </submittedName>
</protein>
<keyword evidence="2" id="KW-1133">Transmembrane helix</keyword>
<keyword evidence="2" id="KW-0812">Transmembrane</keyword>
<evidence type="ECO:0000313" key="3">
    <source>
        <dbReference type="EMBL" id="CED84817.1"/>
    </source>
</evidence>
<feature type="compositionally biased region" description="Polar residues" evidence="1">
    <location>
        <begin position="122"/>
        <end position="132"/>
    </location>
</feature>
<feature type="region of interest" description="Disordered" evidence="1">
    <location>
        <begin position="172"/>
        <end position="193"/>
    </location>
</feature>
<keyword evidence="2" id="KW-0472">Membrane</keyword>
<accession>A0A0F7SRM7</accession>
<dbReference type="EMBL" id="LN483166">
    <property type="protein sequence ID" value="CED84817.1"/>
    <property type="molecule type" value="Genomic_DNA"/>
</dbReference>
<sequence>MNLPAVSETRLAPRLITITIHLSTLAKQLIPASTSFWVVFVPHVVLRRSLSLKKLASVSHPDVMTNMFSSGSPSSFLLSLLLILTIILQMINPTLASPTNGTSPVLIRGTNPRQVDSGPAFPTTTELAQNKPSHQDFDCRPFGECERCPASQRHEPFCQPYGNRRLLHCVPKGSLHHPNNPGGDPSTSPSSHELHENEIPAWEACGRVVSKERTDYWEFVTVNMLFFVLATTLMLLRGRKLATLQYRMLAARIGIPGTGGGSRFLGFSL</sequence>
<proteinExistence type="predicted"/>
<reference evidence="3" key="1">
    <citation type="submission" date="2014-08" db="EMBL/GenBank/DDBJ databases">
        <authorList>
            <person name="Sharma Rahul"/>
            <person name="Thines Marco"/>
        </authorList>
    </citation>
    <scope>NUCLEOTIDE SEQUENCE</scope>
</reference>
<name>A0A0F7SRM7_PHARH</name>
<dbReference type="AlphaFoldDB" id="A0A0F7SRM7"/>
<evidence type="ECO:0000256" key="1">
    <source>
        <dbReference type="SAM" id="MobiDB-lite"/>
    </source>
</evidence>
<feature type="transmembrane region" description="Helical" evidence="2">
    <location>
        <begin position="216"/>
        <end position="236"/>
    </location>
</feature>
<feature type="region of interest" description="Disordered" evidence="1">
    <location>
        <begin position="102"/>
        <end position="134"/>
    </location>
</feature>
<feature type="transmembrane region" description="Helical" evidence="2">
    <location>
        <begin position="67"/>
        <end position="91"/>
    </location>
</feature>